<dbReference type="AlphaFoldDB" id="A0A2U1LZ06"/>
<comment type="subcellular location">
    <subcellularLocation>
        <location evidence="1">Golgi apparatus membrane</location>
        <topology evidence="1">Single-pass type II membrane protein</topology>
    </subcellularLocation>
</comment>
<keyword evidence="5" id="KW-0333">Golgi apparatus</keyword>
<dbReference type="PANTHER" id="PTHR11062:SF59">
    <property type="entry name" value="EXOSTOSIN FAMILY PROTEIN"/>
    <property type="match status" value="1"/>
</dbReference>
<evidence type="ECO:0000256" key="3">
    <source>
        <dbReference type="ARBA" id="ARBA00022676"/>
    </source>
</evidence>
<dbReference type="InterPro" id="IPR040911">
    <property type="entry name" value="Exostosin_GT47"/>
</dbReference>
<comment type="caution">
    <text evidence="8">The sequence shown here is derived from an EMBL/GenBank/DDBJ whole genome shotgun (WGS) entry which is preliminary data.</text>
</comment>
<keyword evidence="9" id="KW-1185">Reference proteome</keyword>
<gene>
    <name evidence="8" type="ORF">CTI12_AA425910</name>
</gene>
<evidence type="ECO:0000256" key="4">
    <source>
        <dbReference type="ARBA" id="ARBA00022968"/>
    </source>
</evidence>
<keyword evidence="6" id="KW-0812">Transmembrane</keyword>
<dbReference type="EMBL" id="PKPP01007139">
    <property type="protein sequence ID" value="PWA54246.1"/>
    <property type="molecule type" value="Genomic_DNA"/>
</dbReference>
<keyword evidence="6" id="KW-1133">Transmembrane helix</keyword>
<evidence type="ECO:0000256" key="5">
    <source>
        <dbReference type="ARBA" id="ARBA00023034"/>
    </source>
</evidence>
<feature type="transmembrane region" description="Helical" evidence="6">
    <location>
        <begin position="21"/>
        <end position="42"/>
    </location>
</feature>
<name>A0A2U1LZ06_ARTAN</name>
<evidence type="ECO:0000313" key="8">
    <source>
        <dbReference type="EMBL" id="PWA54246.1"/>
    </source>
</evidence>
<keyword evidence="4" id="KW-0735">Signal-anchor</keyword>
<dbReference type="STRING" id="35608.A0A2U1LZ06"/>
<dbReference type="GO" id="GO:0016757">
    <property type="term" value="F:glycosyltransferase activity"/>
    <property type="evidence" value="ECO:0007669"/>
    <property type="project" value="UniProtKB-KW"/>
</dbReference>
<feature type="domain" description="Exostosin GT47" evidence="7">
    <location>
        <begin position="212"/>
        <end position="493"/>
    </location>
</feature>
<proteinExistence type="inferred from homology"/>
<keyword evidence="6" id="KW-0472">Membrane</keyword>
<keyword evidence="3" id="KW-0328">Glycosyltransferase</keyword>
<evidence type="ECO:0000313" key="9">
    <source>
        <dbReference type="Proteomes" id="UP000245207"/>
    </source>
</evidence>
<evidence type="ECO:0000256" key="6">
    <source>
        <dbReference type="SAM" id="Phobius"/>
    </source>
</evidence>
<dbReference type="Proteomes" id="UP000245207">
    <property type="component" value="Unassembled WGS sequence"/>
</dbReference>
<keyword evidence="3" id="KW-0808">Transferase</keyword>
<organism evidence="8 9">
    <name type="scientific">Artemisia annua</name>
    <name type="common">Sweet wormwood</name>
    <dbReference type="NCBI Taxonomy" id="35608"/>
    <lineage>
        <taxon>Eukaryota</taxon>
        <taxon>Viridiplantae</taxon>
        <taxon>Streptophyta</taxon>
        <taxon>Embryophyta</taxon>
        <taxon>Tracheophyta</taxon>
        <taxon>Spermatophyta</taxon>
        <taxon>Magnoliopsida</taxon>
        <taxon>eudicotyledons</taxon>
        <taxon>Gunneridae</taxon>
        <taxon>Pentapetalae</taxon>
        <taxon>asterids</taxon>
        <taxon>campanulids</taxon>
        <taxon>Asterales</taxon>
        <taxon>Asteraceae</taxon>
        <taxon>Asteroideae</taxon>
        <taxon>Anthemideae</taxon>
        <taxon>Artemisiinae</taxon>
        <taxon>Artemisia</taxon>
    </lineage>
</organism>
<evidence type="ECO:0000256" key="2">
    <source>
        <dbReference type="ARBA" id="ARBA00010271"/>
    </source>
</evidence>
<protein>
    <submittedName>
        <fullName evidence="8">Exostosin-like protein</fullName>
    </submittedName>
</protein>
<evidence type="ECO:0000259" key="7">
    <source>
        <dbReference type="Pfam" id="PF03016"/>
    </source>
</evidence>
<sequence>MKKTARCIFLFLMFRINWKKLFPIGAIIAIMYLQLHTLPYQLTTRSSYLPDTNSFDDNLNSQITPSIKDEQSEAIKIGPVNIPLNSSSHLVQPNAAVQEKAKVNQSRNQMDIQQQQYPIPPGRGMGNHMDIITTNISVRPFKPSSLSASERRRRRYLRDIKKLSPYEALMYARKEVDTVSVGVDDHDPDLYAPLFRNVSVFERSYELMELILKVYIYQEGKRPIFHTPYLRGIYSSEGWFMKFMESSRQFVTQDPEKAHLFYLPYSARQLQRTLYVPDSHNLRPLSLFLRDYVNKLASRYPFWNRTHGSDHFLVACHDWGPYTLKEHRELTNNTIKALCNADTSEGVFVARKDVSLPETTIGNPRRPLRNIGGKRISKRPILAFFAGGMHGRVRPTLIKHWANKDPEMIISGPMSYKRSQTMSYSLHMKSSRYCICPMGYEVNSPRIVEAIYYECVPVIIADNFIPPLNEVLNWTAFSVIVAEKDIPKLKEILLAIPMKRYRTMQTNVKMLQKHFYWNRTPVKYDMFHMILHSIWLSRLNQIQDLTGSQ</sequence>
<comment type="similarity">
    <text evidence="2">Belongs to the glycosyltransferase 47 family.</text>
</comment>
<dbReference type="InterPro" id="IPR004263">
    <property type="entry name" value="Exostosin"/>
</dbReference>
<dbReference type="GO" id="GO:0000139">
    <property type="term" value="C:Golgi membrane"/>
    <property type="evidence" value="ECO:0007669"/>
    <property type="project" value="UniProtKB-SubCell"/>
</dbReference>
<dbReference type="PANTHER" id="PTHR11062">
    <property type="entry name" value="EXOSTOSIN HEPARAN SULFATE GLYCOSYLTRANSFERASE -RELATED"/>
    <property type="match status" value="1"/>
</dbReference>
<accession>A0A2U1LZ06</accession>
<dbReference type="OrthoDB" id="1924787at2759"/>
<dbReference type="Pfam" id="PF03016">
    <property type="entry name" value="Exostosin_GT47"/>
    <property type="match status" value="1"/>
</dbReference>
<reference evidence="8 9" key="1">
    <citation type="journal article" date="2018" name="Mol. Plant">
        <title>The genome of Artemisia annua provides insight into the evolution of Asteraceae family and artemisinin biosynthesis.</title>
        <authorList>
            <person name="Shen Q."/>
            <person name="Zhang L."/>
            <person name="Liao Z."/>
            <person name="Wang S."/>
            <person name="Yan T."/>
            <person name="Shi P."/>
            <person name="Liu M."/>
            <person name="Fu X."/>
            <person name="Pan Q."/>
            <person name="Wang Y."/>
            <person name="Lv Z."/>
            <person name="Lu X."/>
            <person name="Zhang F."/>
            <person name="Jiang W."/>
            <person name="Ma Y."/>
            <person name="Chen M."/>
            <person name="Hao X."/>
            <person name="Li L."/>
            <person name="Tang Y."/>
            <person name="Lv G."/>
            <person name="Zhou Y."/>
            <person name="Sun X."/>
            <person name="Brodelius P.E."/>
            <person name="Rose J.K.C."/>
            <person name="Tang K."/>
        </authorList>
    </citation>
    <scope>NUCLEOTIDE SEQUENCE [LARGE SCALE GENOMIC DNA]</scope>
    <source>
        <strain evidence="9">cv. Huhao1</strain>
        <tissue evidence="8">Leaf</tissue>
    </source>
</reference>
<evidence type="ECO:0000256" key="1">
    <source>
        <dbReference type="ARBA" id="ARBA00004323"/>
    </source>
</evidence>